<comment type="caution">
    <text evidence="2">The sequence shown here is derived from an EMBL/GenBank/DDBJ whole genome shotgun (WGS) entry which is preliminary data.</text>
</comment>
<name>A0A7W9PKC9_9NOCA</name>
<dbReference type="RefSeq" id="WP_040752132.1">
    <property type="nucleotide sequence ID" value="NZ_JACHIT010000002.1"/>
</dbReference>
<dbReference type="Proteomes" id="UP000540412">
    <property type="component" value="Unassembled WGS sequence"/>
</dbReference>
<proteinExistence type="predicted"/>
<evidence type="ECO:0000313" key="2">
    <source>
        <dbReference type="EMBL" id="MBB5917485.1"/>
    </source>
</evidence>
<dbReference type="AlphaFoldDB" id="A0A7W9PKC9"/>
<keyword evidence="3" id="KW-1185">Reference proteome</keyword>
<evidence type="ECO:0000259" key="1">
    <source>
        <dbReference type="Pfam" id="PF14361"/>
    </source>
</evidence>
<reference evidence="2 3" key="1">
    <citation type="submission" date="2020-08" db="EMBL/GenBank/DDBJ databases">
        <title>Sequencing the genomes of 1000 actinobacteria strains.</title>
        <authorList>
            <person name="Klenk H.-P."/>
        </authorList>
    </citation>
    <scope>NUCLEOTIDE SEQUENCE [LARGE SCALE GENOMIC DNA]</scope>
    <source>
        <strain evidence="2 3">DSM 43582</strain>
    </source>
</reference>
<feature type="domain" description="RsbT co-antagonist protein RsbRD N-terminal" evidence="1">
    <location>
        <begin position="13"/>
        <end position="103"/>
    </location>
</feature>
<dbReference type="InterPro" id="IPR025751">
    <property type="entry name" value="RsbRD_N_dom"/>
</dbReference>
<evidence type="ECO:0000313" key="3">
    <source>
        <dbReference type="Proteomes" id="UP000540412"/>
    </source>
</evidence>
<organism evidence="2 3">
    <name type="scientific">Nocardia transvalensis</name>
    <dbReference type="NCBI Taxonomy" id="37333"/>
    <lineage>
        <taxon>Bacteria</taxon>
        <taxon>Bacillati</taxon>
        <taxon>Actinomycetota</taxon>
        <taxon>Actinomycetes</taxon>
        <taxon>Mycobacteriales</taxon>
        <taxon>Nocardiaceae</taxon>
        <taxon>Nocardia</taxon>
    </lineage>
</organism>
<gene>
    <name evidence="2" type="ORF">BJY24_006397</name>
</gene>
<sequence>MDKDPGALIQIGLQLAVVMLEASDAAASDLLAQLERAAAECARSAVPIETVQRAIREGISGMIEHFPRDPDRAELTVHDADVVQVLDVLSSAVSRGYMDEVRRNS</sequence>
<dbReference type="EMBL" id="JACHIT010000002">
    <property type="protein sequence ID" value="MBB5917485.1"/>
    <property type="molecule type" value="Genomic_DNA"/>
</dbReference>
<accession>A0A7W9PKC9</accession>
<dbReference type="Pfam" id="PF14361">
    <property type="entry name" value="RsbRD_N"/>
    <property type="match status" value="1"/>
</dbReference>
<protein>
    <recommendedName>
        <fullName evidence="1">RsbT co-antagonist protein RsbRD N-terminal domain-containing protein</fullName>
    </recommendedName>
</protein>